<organism evidence="1 2">
    <name type="scientific">Streptococcus suis</name>
    <dbReference type="NCBI Taxonomy" id="1307"/>
    <lineage>
        <taxon>Bacteria</taxon>
        <taxon>Bacillati</taxon>
        <taxon>Bacillota</taxon>
        <taxon>Bacilli</taxon>
        <taxon>Lactobacillales</taxon>
        <taxon>Streptococcaceae</taxon>
        <taxon>Streptococcus</taxon>
    </lineage>
</organism>
<name>A0AAD0KW35_STRSU</name>
<dbReference type="Proteomes" id="UP000250181">
    <property type="component" value="Chromosome"/>
</dbReference>
<sequence length="105" mass="12426">MYSIDERETLIRYDEYDKCFYYSSNVRKHITHILKDESCFESVDKEIEDGKVIYVSAKLSDLDNFSVNPFVKTRRKLSEREKSILASRFRSTSDSKSPRKQGEIK</sequence>
<gene>
    <name evidence="1" type="ORF">BKM66_09815</name>
</gene>
<evidence type="ECO:0000313" key="2">
    <source>
        <dbReference type="Proteomes" id="UP000250181"/>
    </source>
</evidence>
<evidence type="ECO:0000313" key="1">
    <source>
        <dbReference type="EMBL" id="AWX96424.1"/>
    </source>
</evidence>
<reference evidence="1 2" key="1">
    <citation type="submission" date="2016-10" db="EMBL/GenBank/DDBJ databases">
        <authorList>
            <person name="Zou G."/>
            <person name="Zhou R."/>
        </authorList>
    </citation>
    <scope>NUCLEOTIDE SEQUENCE [LARGE SCALE GENOMIC DNA]</scope>
    <source>
        <strain evidence="1 2">0061</strain>
    </source>
</reference>
<dbReference type="RefSeq" id="WP_105127784.1">
    <property type="nucleotide sequence ID" value="NZ_CP017666.1"/>
</dbReference>
<dbReference type="EMBL" id="CP017666">
    <property type="protein sequence ID" value="AWX96424.1"/>
    <property type="molecule type" value="Genomic_DNA"/>
</dbReference>
<protein>
    <submittedName>
        <fullName evidence="1">Uncharacterized protein</fullName>
    </submittedName>
</protein>
<dbReference type="AlphaFoldDB" id="A0AAD0KW35"/>
<accession>A0AAD0KW35</accession>
<proteinExistence type="predicted"/>